<proteinExistence type="predicted"/>
<reference evidence="2 3" key="1">
    <citation type="journal article" date="2020" name="BMC Genomics">
        <title>Correction to: Identification and distribution of gene clusters required for synthesis of sphingolipid metabolism inhibitors in diverse species of the filamentous fungus Fusarium.</title>
        <authorList>
            <person name="Kim H.S."/>
            <person name="Lohmar J.M."/>
            <person name="Busman M."/>
            <person name="Brown D.W."/>
            <person name="Naumann T.A."/>
            <person name="Divon H.H."/>
            <person name="Lysoe E."/>
            <person name="Uhlig S."/>
            <person name="Proctor R.H."/>
        </authorList>
    </citation>
    <scope>NUCLEOTIDE SEQUENCE [LARGE SCALE GENOMIC DNA]</scope>
    <source>
        <strain evidence="2 3">NRRL 25214</strain>
    </source>
</reference>
<dbReference type="InterPro" id="IPR056021">
    <property type="entry name" value="DUF7600"/>
</dbReference>
<gene>
    <name evidence="2" type="ORF">FANTH_6360</name>
</gene>
<name>A0A8H5E517_9HYPO</name>
<feature type="domain" description="DUF7600" evidence="1">
    <location>
        <begin position="188"/>
        <end position="280"/>
    </location>
</feature>
<evidence type="ECO:0000259" key="1">
    <source>
        <dbReference type="Pfam" id="PF24539"/>
    </source>
</evidence>
<organism evidence="2 3">
    <name type="scientific">Fusarium anthophilum</name>
    <dbReference type="NCBI Taxonomy" id="48485"/>
    <lineage>
        <taxon>Eukaryota</taxon>
        <taxon>Fungi</taxon>
        <taxon>Dikarya</taxon>
        <taxon>Ascomycota</taxon>
        <taxon>Pezizomycotina</taxon>
        <taxon>Sordariomycetes</taxon>
        <taxon>Hypocreomycetidae</taxon>
        <taxon>Hypocreales</taxon>
        <taxon>Nectriaceae</taxon>
        <taxon>Fusarium</taxon>
        <taxon>Fusarium fujikuroi species complex</taxon>
    </lineage>
</organism>
<evidence type="ECO:0000313" key="2">
    <source>
        <dbReference type="EMBL" id="KAF5247609.1"/>
    </source>
</evidence>
<keyword evidence="3" id="KW-1185">Reference proteome</keyword>
<comment type="caution">
    <text evidence="2">The sequence shown here is derived from an EMBL/GenBank/DDBJ whole genome shotgun (WGS) entry which is preliminary data.</text>
</comment>
<dbReference type="Pfam" id="PF24539">
    <property type="entry name" value="DUF7600"/>
    <property type="match status" value="1"/>
</dbReference>
<protein>
    <recommendedName>
        <fullName evidence="1">DUF7600 domain-containing protein</fullName>
    </recommendedName>
</protein>
<dbReference type="Proteomes" id="UP000573603">
    <property type="component" value="Unassembled WGS sequence"/>
</dbReference>
<dbReference type="AlphaFoldDB" id="A0A8H5E517"/>
<sequence length="294" mass="32694">MITGMLPKLNIYRRLHEPLRTTVQCLKSDTFSRLAPELLQAIVILLPTSDVRSVRLVSPVFATLELPESFGASSFQLGHEFDYLPEVHDRPPESWMALYHSLNIWAHEILSLVNRRRVSGLAKRLQATLTQMDYVCCQGSPLGTWFDTMPSEPGQSVSENKVSWHTASRAVADPGKSFHYGSRVLRAQGGSFISGFKLVDNDGRSHALGYQREETMSHLLLPLDEPIQEWELAMDIRGVKGIAAVCSDETLTGWAGESAGLPRWRLQGSQEVSAVIAELDVNFAATHAETTDTY</sequence>
<dbReference type="EMBL" id="JABEVY010000138">
    <property type="protein sequence ID" value="KAF5247609.1"/>
    <property type="molecule type" value="Genomic_DNA"/>
</dbReference>
<accession>A0A8H5E517</accession>
<evidence type="ECO:0000313" key="3">
    <source>
        <dbReference type="Proteomes" id="UP000573603"/>
    </source>
</evidence>